<dbReference type="InterPro" id="IPR025345">
    <property type="entry name" value="DUF4249"/>
</dbReference>
<keyword evidence="2" id="KW-1185">Reference proteome</keyword>
<dbReference type="EMBL" id="CP019288">
    <property type="protein sequence ID" value="QHI37502.1"/>
    <property type="molecule type" value="Genomic_DNA"/>
</dbReference>
<accession>A0A7L4ZLI5</accession>
<evidence type="ECO:0000313" key="1">
    <source>
        <dbReference type="EMBL" id="QHI37502.1"/>
    </source>
</evidence>
<name>A0A7L4ZLI5_9FLAO</name>
<sequence>MKKYIKLSVILAVFITFISCDDKIDVDVPEAEPRLVIEASLDWEKGTSGNNQTIKISTSTPYFQTTLNTSVIGASVKVTNNNSNAVFNFTDQNDGTYTINNFIPVLNDSYTLEVIHNGETYTATENLLPVSPINAVTQSLEGGFDDEVLDVSIFFDDPVNEDNYYMFRIKEESDLFASLEAQSDEFTNGNEQEEFFEKGRDDENELEEFNPGDIVNIKLYGISQRYYNYISLLSEQYDSAGNPFASIPAEIKGNCVNVTDESNYAFGYFRVTEFDQVDYTFQ</sequence>
<organism evidence="1 2">
    <name type="scientific">Kordia antarctica</name>
    <dbReference type="NCBI Taxonomy" id="1218801"/>
    <lineage>
        <taxon>Bacteria</taxon>
        <taxon>Pseudomonadati</taxon>
        <taxon>Bacteroidota</taxon>
        <taxon>Flavobacteriia</taxon>
        <taxon>Flavobacteriales</taxon>
        <taxon>Flavobacteriaceae</taxon>
        <taxon>Kordia</taxon>
    </lineage>
</organism>
<dbReference type="Proteomes" id="UP000464657">
    <property type="component" value="Chromosome"/>
</dbReference>
<dbReference type="OrthoDB" id="1430047at2"/>
<gene>
    <name evidence="1" type="ORF">IMCC3317_28810</name>
</gene>
<dbReference type="PROSITE" id="PS51257">
    <property type="entry name" value="PROKAR_LIPOPROTEIN"/>
    <property type="match status" value="1"/>
</dbReference>
<protein>
    <recommendedName>
        <fullName evidence="3">DUF4249 domain-containing protein</fullName>
    </recommendedName>
</protein>
<reference evidence="1 2" key="1">
    <citation type="journal article" date="2013" name="Int. J. Syst. Evol. Microbiol.">
        <title>Kordia antarctica sp. nov., isolated from Antarctic seawater.</title>
        <authorList>
            <person name="Baek K."/>
            <person name="Choi A."/>
            <person name="Kang I."/>
            <person name="Lee K."/>
            <person name="Cho J.C."/>
        </authorList>
    </citation>
    <scope>NUCLEOTIDE SEQUENCE [LARGE SCALE GENOMIC DNA]</scope>
    <source>
        <strain evidence="1 2">IMCC3317</strain>
    </source>
</reference>
<dbReference type="RefSeq" id="WP_160130124.1">
    <property type="nucleotide sequence ID" value="NZ_CP019288.1"/>
</dbReference>
<evidence type="ECO:0000313" key="2">
    <source>
        <dbReference type="Proteomes" id="UP000464657"/>
    </source>
</evidence>
<evidence type="ECO:0008006" key="3">
    <source>
        <dbReference type="Google" id="ProtNLM"/>
    </source>
</evidence>
<dbReference type="Pfam" id="PF14054">
    <property type="entry name" value="DUF4249"/>
    <property type="match status" value="1"/>
</dbReference>
<proteinExistence type="predicted"/>
<dbReference type="AlphaFoldDB" id="A0A7L4ZLI5"/>
<dbReference type="KEGG" id="kan:IMCC3317_28810"/>